<comment type="caution">
    <text evidence="2">The sequence shown here is derived from an EMBL/GenBank/DDBJ whole genome shotgun (WGS) entry which is preliminary data.</text>
</comment>
<evidence type="ECO:0000313" key="2">
    <source>
        <dbReference type="EMBL" id="GGZ33340.1"/>
    </source>
</evidence>
<sequence length="478" mass="50130">MDRLIAVADADLADSLAGREELSHAQARALAARDEDLAVRLAHEGRLTAADIDPTARPLAALALLDRGEGPLEWARSFAGSPVVEHREKLAACPGLPDDVVTALAADPDIAVVAELALWAGPEQADRLARHPHAEVRSAAAANENTPPAALAALLTGEGMPPARHCLVCDREPIPFVHDPHCPRRDCSLPGGAACDGTHQSTVHTTHIRALANPATPAEAAARFADHPSTLLRWMLAARPDLPPALGERLADDPSPGVRADLAANPAIGEPLMRRLAASGDREVRRALARHPRVPLDLLAELADADAAGSGSGAEPPPRIAAAPPAELREPARSSRPGPRRLLARRRDLPAGTRDALAADPDAKVAAAIASHPGLSEDRLRSLLHRHGARVAAGVAANPDTPPALLEELARWEPRARRALLAAARHPSLPPRTVTVLLADDDHEVAEAAAAHPGLPPAVMAELVTNRVADHLSPTRPS</sequence>
<protein>
    <recommendedName>
        <fullName evidence="4">Leucine rich repeat variant</fullName>
    </recommendedName>
</protein>
<dbReference type="AlphaFoldDB" id="A0A918Q765"/>
<accession>A0A918Q765</accession>
<feature type="region of interest" description="Disordered" evidence="1">
    <location>
        <begin position="307"/>
        <end position="357"/>
    </location>
</feature>
<reference evidence="2" key="1">
    <citation type="journal article" date="2014" name="Int. J. Syst. Evol. Microbiol.">
        <title>Complete genome sequence of Corynebacterium casei LMG S-19264T (=DSM 44701T), isolated from a smear-ripened cheese.</title>
        <authorList>
            <consortium name="US DOE Joint Genome Institute (JGI-PGF)"/>
            <person name="Walter F."/>
            <person name="Albersmeier A."/>
            <person name="Kalinowski J."/>
            <person name="Ruckert C."/>
        </authorList>
    </citation>
    <scope>NUCLEOTIDE SEQUENCE</scope>
    <source>
        <strain evidence="2">JCM 4988</strain>
    </source>
</reference>
<keyword evidence="3" id="KW-1185">Reference proteome</keyword>
<gene>
    <name evidence="2" type="ORF">GCM10010387_29350</name>
</gene>
<dbReference type="EMBL" id="BMWG01000007">
    <property type="protein sequence ID" value="GGZ33340.1"/>
    <property type="molecule type" value="Genomic_DNA"/>
</dbReference>
<dbReference type="Gene3D" id="1.25.10.10">
    <property type="entry name" value="Leucine-rich Repeat Variant"/>
    <property type="match status" value="3"/>
</dbReference>
<proteinExistence type="predicted"/>
<evidence type="ECO:0000256" key="1">
    <source>
        <dbReference type="SAM" id="MobiDB-lite"/>
    </source>
</evidence>
<reference evidence="2" key="2">
    <citation type="submission" date="2020-09" db="EMBL/GenBank/DDBJ databases">
        <authorList>
            <person name="Sun Q."/>
            <person name="Ohkuma M."/>
        </authorList>
    </citation>
    <scope>NUCLEOTIDE SEQUENCE</scope>
    <source>
        <strain evidence="2">JCM 4988</strain>
    </source>
</reference>
<dbReference type="InterPro" id="IPR011989">
    <property type="entry name" value="ARM-like"/>
</dbReference>
<organism evidence="2 3">
    <name type="scientific">Streptomyces inusitatus</name>
    <dbReference type="NCBI Taxonomy" id="68221"/>
    <lineage>
        <taxon>Bacteria</taxon>
        <taxon>Bacillati</taxon>
        <taxon>Actinomycetota</taxon>
        <taxon>Actinomycetes</taxon>
        <taxon>Kitasatosporales</taxon>
        <taxon>Streptomycetaceae</taxon>
        <taxon>Streptomyces</taxon>
    </lineage>
</organism>
<evidence type="ECO:0008006" key="4">
    <source>
        <dbReference type="Google" id="ProtNLM"/>
    </source>
</evidence>
<evidence type="ECO:0000313" key="3">
    <source>
        <dbReference type="Proteomes" id="UP000630936"/>
    </source>
</evidence>
<name>A0A918Q765_9ACTN</name>
<dbReference type="Proteomes" id="UP000630936">
    <property type="component" value="Unassembled WGS sequence"/>
</dbReference>